<feature type="transmembrane region" description="Helical" evidence="8">
    <location>
        <begin position="241"/>
        <end position="261"/>
    </location>
</feature>
<feature type="transmembrane region" description="Helical" evidence="8">
    <location>
        <begin position="446"/>
        <end position="466"/>
    </location>
</feature>
<evidence type="ECO:0000256" key="1">
    <source>
        <dbReference type="ARBA" id="ARBA00004141"/>
    </source>
</evidence>
<dbReference type="InterPro" id="IPR006153">
    <property type="entry name" value="Cation/H_exchanger_TM"/>
</dbReference>
<comment type="subcellular location">
    <subcellularLocation>
        <location evidence="1">Membrane</location>
        <topology evidence="1">Multi-pass membrane protein</topology>
    </subcellularLocation>
</comment>
<keyword evidence="3" id="KW-0813">Transport</keyword>
<feature type="transmembrane region" description="Helical" evidence="8">
    <location>
        <begin position="314"/>
        <end position="340"/>
    </location>
</feature>
<dbReference type="InterPro" id="IPR006037">
    <property type="entry name" value="RCK_C"/>
</dbReference>
<feature type="domain" description="RCK C-terminal" evidence="9">
    <location>
        <begin position="607"/>
        <end position="693"/>
    </location>
</feature>
<comment type="similarity">
    <text evidence="2">Belongs to the monovalent cation:proton antiporter 2 (CPA2) transporter (TC 2.A.37) family.</text>
</comment>
<dbReference type="Pfam" id="PF02080">
    <property type="entry name" value="TrkA_C"/>
    <property type="match status" value="1"/>
</dbReference>
<dbReference type="PROSITE" id="PS51202">
    <property type="entry name" value="RCK_C"/>
    <property type="match status" value="1"/>
</dbReference>
<feature type="transmembrane region" description="Helical" evidence="8">
    <location>
        <begin position="78"/>
        <end position="97"/>
    </location>
</feature>
<dbReference type="Gene3D" id="3.30.70.1450">
    <property type="entry name" value="Regulator of K+ conductance, C-terminal domain"/>
    <property type="match status" value="1"/>
</dbReference>
<evidence type="ECO:0000256" key="8">
    <source>
        <dbReference type="SAM" id="Phobius"/>
    </source>
</evidence>
<feature type="transmembrane region" description="Helical" evidence="8">
    <location>
        <begin position="30"/>
        <end position="47"/>
    </location>
</feature>
<name>A0ABV4U7X6_9BACT</name>
<protein>
    <submittedName>
        <fullName evidence="10">Cation:proton antiporter</fullName>
    </submittedName>
</protein>
<evidence type="ECO:0000256" key="6">
    <source>
        <dbReference type="ARBA" id="ARBA00022989"/>
    </source>
</evidence>
<feature type="transmembrane region" description="Helical" evidence="8">
    <location>
        <begin position="52"/>
        <end position="72"/>
    </location>
</feature>
<evidence type="ECO:0000313" key="10">
    <source>
        <dbReference type="EMBL" id="MFA9479716.1"/>
    </source>
</evidence>
<dbReference type="Gene3D" id="1.20.1530.20">
    <property type="match status" value="1"/>
</dbReference>
<evidence type="ECO:0000256" key="4">
    <source>
        <dbReference type="ARBA" id="ARBA00022538"/>
    </source>
</evidence>
<keyword evidence="4" id="KW-0630">Potassium</keyword>
<dbReference type="Pfam" id="PF00999">
    <property type="entry name" value="Na_H_Exchanger"/>
    <property type="match status" value="1"/>
</dbReference>
<dbReference type="PANTHER" id="PTHR42751">
    <property type="entry name" value="SODIUM/HYDROGEN EXCHANGER FAMILY/TRKA DOMAIN PROTEIN"/>
    <property type="match status" value="1"/>
</dbReference>
<feature type="transmembrane region" description="Helical" evidence="8">
    <location>
        <begin position="210"/>
        <end position="229"/>
    </location>
</feature>
<feature type="transmembrane region" description="Helical" evidence="8">
    <location>
        <begin position="170"/>
        <end position="190"/>
    </location>
</feature>
<evidence type="ECO:0000259" key="9">
    <source>
        <dbReference type="PROSITE" id="PS51202"/>
    </source>
</evidence>
<reference evidence="10 11" key="1">
    <citation type="submission" date="2024-08" db="EMBL/GenBank/DDBJ databases">
        <title>Whole-genome sequencing of halo(alkali)philic microorganisms from hypersaline lakes.</title>
        <authorList>
            <person name="Sorokin D.Y."/>
            <person name="Merkel A.Y."/>
            <person name="Messina E."/>
            <person name="Yakimov M."/>
        </authorList>
    </citation>
    <scope>NUCLEOTIDE SEQUENCE [LARGE SCALE GENOMIC DNA]</scope>
    <source>
        <strain evidence="10 11">AB-hyl4</strain>
    </source>
</reference>
<proteinExistence type="inferred from homology"/>
<feature type="transmembrane region" description="Helical" evidence="8">
    <location>
        <begin position="377"/>
        <end position="397"/>
    </location>
</feature>
<evidence type="ECO:0000256" key="7">
    <source>
        <dbReference type="ARBA" id="ARBA00023136"/>
    </source>
</evidence>
<organism evidence="10 11">
    <name type="scientific">Natronomicrosphaera hydrolytica</name>
    <dbReference type="NCBI Taxonomy" id="3242702"/>
    <lineage>
        <taxon>Bacteria</taxon>
        <taxon>Pseudomonadati</taxon>
        <taxon>Planctomycetota</taxon>
        <taxon>Phycisphaerae</taxon>
        <taxon>Phycisphaerales</taxon>
        <taxon>Phycisphaeraceae</taxon>
        <taxon>Natronomicrosphaera</taxon>
    </lineage>
</organism>
<feature type="transmembrane region" description="Helical" evidence="8">
    <location>
        <begin position="561"/>
        <end position="580"/>
    </location>
</feature>
<dbReference type="RefSeq" id="WP_425346639.1">
    <property type="nucleotide sequence ID" value="NZ_JBGUBD010000011.1"/>
</dbReference>
<feature type="transmembrane region" description="Helical" evidence="8">
    <location>
        <begin position="533"/>
        <end position="555"/>
    </location>
</feature>
<feature type="transmembrane region" description="Helical" evidence="8">
    <location>
        <begin position="486"/>
        <end position="504"/>
    </location>
</feature>
<sequence length="701" mass="75095">MPDGVGGTSSKRMPTGYTAAMEGASFLQDLSIVLLIAGLVTVLFHYLKQPIVLGYILAGFIIGPHTPPFPLVNDPDSIQTLSQLGIVMLMFSLGLQLSFRGLMKIGPTASVAAVLEILLMIWIGYQVGRLFGWEQLDSIFLGAILLSSSTVIIVKALNDLGLAQAKFARFIFGILVIDDMAAIIAIALLSGIALSGQLSPVELFVTGGRLGLFFTAVLVVGLLVVPRLLRFVANFKNDEILLVVVLGMGFGMAMLALQLGFSTALGAFLLGAVIAETQQGGKIRAITAPVRDMFSAVFFVSIGLLVDPSLVLAYWVPILFITVVLITGKTLTGALGAFIAGNDTRTSLRVGLGLAQIGEFAFIIAVLGRDLGVTSDFLYPIAVSVSAITTLTTPFLIKHSDAIAGGLERLAPRKVYDYLHFYTGWVVSLSESRRQGNQVRVLLRRWFLQMGLNMVLVAAIFISISALSARLTPYLEFLPAWAEMDAVLFLMALLLALPLLVATLRKLRAAGMLMSEAAITGTRPREQTAMLRSVVISTVLGGGAVVLTLFILLIGSAILPSWPVLLVLAGLGIAVAIWQWRSFVRIYSRAQGSLRDTLGAMPEPESEDTTPIPTLLRQATIDTVTLPEQSPAVGRLIRELQLRSVTGASIVGIEREDESIVNPSPDEDLQAGDRVLLLGSHEHLKAGRAFLVGDDEVPAGR</sequence>
<keyword evidence="11" id="KW-1185">Reference proteome</keyword>
<feature type="transmembrane region" description="Helical" evidence="8">
    <location>
        <begin position="139"/>
        <end position="158"/>
    </location>
</feature>
<dbReference type="Proteomes" id="UP001575105">
    <property type="component" value="Unassembled WGS sequence"/>
</dbReference>
<dbReference type="EMBL" id="JBGUBD010000011">
    <property type="protein sequence ID" value="MFA9479716.1"/>
    <property type="molecule type" value="Genomic_DNA"/>
</dbReference>
<evidence type="ECO:0000313" key="11">
    <source>
        <dbReference type="Proteomes" id="UP001575105"/>
    </source>
</evidence>
<accession>A0ABV4U7X6</accession>
<feature type="transmembrane region" description="Helical" evidence="8">
    <location>
        <begin position="109"/>
        <end position="127"/>
    </location>
</feature>
<keyword evidence="6 8" id="KW-1133">Transmembrane helix</keyword>
<evidence type="ECO:0000256" key="3">
    <source>
        <dbReference type="ARBA" id="ARBA00022448"/>
    </source>
</evidence>
<evidence type="ECO:0000256" key="5">
    <source>
        <dbReference type="ARBA" id="ARBA00022692"/>
    </source>
</evidence>
<dbReference type="InterPro" id="IPR036721">
    <property type="entry name" value="RCK_C_sf"/>
</dbReference>
<gene>
    <name evidence="10" type="ORF">ACERK3_15625</name>
</gene>
<comment type="caution">
    <text evidence="10">The sequence shown here is derived from an EMBL/GenBank/DDBJ whole genome shotgun (WGS) entry which is preliminary data.</text>
</comment>
<dbReference type="InterPro" id="IPR038770">
    <property type="entry name" value="Na+/solute_symporter_sf"/>
</dbReference>
<keyword evidence="4" id="KW-0633">Potassium transport</keyword>
<evidence type="ECO:0000256" key="2">
    <source>
        <dbReference type="ARBA" id="ARBA00005551"/>
    </source>
</evidence>
<dbReference type="PANTHER" id="PTHR42751:SF3">
    <property type="entry name" value="SODIUM_GLUTAMATE SYMPORTER"/>
    <property type="match status" value="1"/>
</dbReference>
<keyword evidence="5 8" id="KW-0812">Transmembrane</keyword>
<keyword evidence="7 8" id="KW-0472">Membrane</keyword>
<feature type="transmembrane region" description="Helical" evidence="8">
    <location>
        <begin position="352"/>
        <end position="371"/>
    </location>
</feature>
<dbReference type="SUPFAM" id="SSF116726">
    <property type="entry name" value="TrkA C-terminal domain-like"/>
    <property type="match status" value="1"/>
</dbReference>
<keyword evidence="4" id="KW-0406">Ion transport</keyword>